<feature type="transmembrane region" description="Helical" evidence="5">
    <location>
        <begin position="79"/>
        <end position="101"/>
    </location>
</feature>
<feature type="transmembrane region" description="Helical" evidence="5">
    <location>
        <begin position="189"/>
        <end position="210"/>
    </location>
</feature>
<dbReference type="PANTHER" id="PTHR31465:SF17">
    <property type="entry name" value="DOMAIN PROTEIN, PUTATIVE (AFU_ORTHOLOGUE AFUA_5G09900)-RELATED"/>
    <property type="match status" value="1"/>
</dbReference>
<keyword evidence="4 5" id="KW-0472">Membrane</keyword>
<comment type="subcellular location">
    <subcellularLocation>
        <location evidence="1">Membrane</location>
        <topology evidence="1">Multi-pass membrane protein</topology>
    </subcellularLocation>
</comment>
<gene>
    <name evidence="6" type="ORF">CBYS24578_00016292</name>
</gene>
<keyword evidence="7" id="KW-1185">Reference proteome</keyword>
<evidence type="ECO:0000256" key="1">
    <source>
        <dbReference type="ARBA" id="ARBA00004141"/>
    </source>
</evidence>
<feature type="transmembrane region" description="Helical" evidence="5">
    <location>
        <begin position="20"/>
        <end position="40"/>
    </location>
</feature>
<feature type="transmembrane region" description="Helical" evidence="5">
    <location>
        <begin position="154"/>
        <end position="177"/>
    </location>
</feature>
<dbReference type="Proteomes" id="UP000754883">
    <property type="component" value="Unassembled WGS sequence"/>
</dbReference>
<proteinExistence type="predicted"/>
<dbReference type="AlphaFoldDB" id="A0A9N9U1S0"/>
<evidence type="ECO:0000256" key="5">
    <source>
        <dbReference type="SAM" id="Phobius"/>
    </source>
</evidence>
<evidence type="ECO:0000256" key="4">
    <source>
        <dbReference type="ARBA" id="ARBA00023136"/>
    </source>
</evidence>
<reference evidence="6 7" key="2">
    <citation type="submission" date="2021-10" db="EMBL/GenBank/DDBJ databases">
        <authorList>
            <person name="Piombo E."/>
        </authorList>
    </citation>
    <scope>NUCLEOTIDE SEQUENCE [LARGE SCALE GENOMIC DNA]</scope>
</reference>
<organism evidence="6 7">
    <name type="scientific">Clonostachys byssicola</name>
    <dbReference type="NCBI Taxonomy" id="160290"/>
    <lineage>
        <taxon>Eukaryota</taxon>
        <taxon>Fungi</taxon>
        <taxon>Dikarya</taxon>
        <taxon>Ascomycota</taxon>
        <taxon>Pezizomycotina</taxon>
        <taxon>Sordariomycetes</taxon>
        <taxon>Hypocreomycetidae</taxon>
        <taxon>Hypocreales</taxon>
        <taxon>Bionectriaceae</taxon>
        <taxon>Clonostachys</taxon>
    </lineage>
</organism>
<dbReference type="OrthoDB" id="3358017at2759"/>
<keyword evidence="3 5" id="KW-1133">Transmembrane helix</keyword>
<sequence>MGLVQFEDGNVIYYPYVPSASAGYVFMVLFGLVTLVHAVLMFKTRTWYFIPMILGGICETFGYYGRGWAGNEPNRPGPFMLQLMLILVGPVFIAATIYVTLGRYKQMMLNEPKRRCSPTSFFVLTDIISFCTQIGGSLVQVTGDLKIMKIGDKVVLGGLIFQLCVMAVFLALVVRFYRLAYRTILLRGRWRWAVIMLAVSIVVIWVRNLVRVIEFGQGFHGFVSQNESMLYIFDAFPMISVMILFIIFHPRFVKPSVDRSKA</sequence>
<protein>
    <submittedName>
        <fullName evidence="6">Uncharacterized protein</fullName>
    </submittedName>
</protein>
<evidence type="ECO:0000313" key="6">
    <source>
        <dbReference type="EMBL" id="CAG9974768.1"/>
    </source>
</evidence>
<feature type="transmembrane region" description="Helical" evidence="5">
    <location>
        <begin position="121"/>
        <end position="142"/>
    </location>
</feature>
<feature type="transmembrane region" description="Helical" evidence="5">
    <location>
        <begin position="230"/>
        <end position="249"/>
    </location>
</feature>
<reference evidence="7" key="1">
    <citation type="submission" date="2019-06" db="EMBL/GenBank/DDBJ databases">
        <authorList>
            <person name="Broberg M."/>
        </authorList>
    </citation>
    <scope>NUCLEOTIDE SEQUENCE [LARGE SCALE GENOMIC DNA]</scope>
</reference>
<name>A0A9N9U1S0_9HYPO</name>
<evidence type="ECO:0000256" key="2">
    <source>
        <dbReference type="ARBA" id="ARBA00022692"/>
    </source>
</evidence>
<dbReference type="EMBL" id="CABFNO020001248">
    <property type="protein sequence ID" value="CAG9974768.1"/>
    <property type="molecule type" value="Genomic_DNA"/>
</dbReference>
<keyword evidence="2 5" id="KW-0812">Transmembrane</keyword>
<feature type="transmembrane region" description="Helical" evidence="5">
    <location>
        <begin position="47"/>
        <end position="64"/>
    </location>
</feature>
<dbReference type="Pfam" id="PF04479">
    <property type="entry name" value="RTA1"/>
    <property type="match status" value="1"/>
</dbReference>
<accession>A0A9N9U1S0</accession>
<dbReference type="GO" id="GO:0016020">
    <property type="term" value="C:membrane"/>
    <property type="evidence" value="ECO:0007669"/>
    <property type="project" value="UniProtKB-SubCell"/>
</dbReference>
<dbReference type="InterPro" id="IPR007568">
    <property type="entry name" value="RTA1"/>
</dbReference>
<comment type="caution">
    <text evidence="6">The sequence shown here is derived from an EMBL/GenBank/DDBJ whole genome shotgun (WGS) entry which is preliminary data.</text>
</comment>
<evidence type="ECO:0000313" key="7">
    <source>
        <dbReference type="Proteomes" id="UP000754883"/>
    </source>
</evidence>
<evidence type="ECO:0000256" key="3">
    <source>
        <dbReference type="ARBA" id="ARBA00022989"/>
    </source>
</evidence>
<dbReference type="PANTHER" id="PTHR31465">
    <property type="entry name" value="PROTEIN RTA1-RELATED"/>
    <property type="match status" value="1"/>
</dbReference>